<evidence type="ECO:0000259" key="1">
    <source>
        <dbReference type="Pfam" id="PF18802"/>
    </source>
</evidence>
<organism evidence="2 3">
    <name type="scientific">Cronartium quercuum f. sp. fusiforme G11</name>
    <dbReference type="NCBI Taxonomy" id="708437"/>
    <lineage>
        <taxon>Eukaryota</taxon>
        <taxon>Fungi</taxon>
        <taxon>Dikarya</taxon>
        <taxon>Basidiomycota</taxon>
        <taxon>Pucciniomycotina</taxon>
        <taxon>Pucciniomycetes</taxon>
        <taxon>Pucciniales</taxon>
        <taxon>Coleosporiaceae</taxon>
        <taxon>Cronartium</taxon>
    </lineage>
</organism>
<feature type="domain" description="CxC1-like cysteine cluster associated with KDZ transposases" evidence="1">
    <location>
        <begin position="34"/>
        <end position="138"/>
    </location>
</feature>
<reference evidence="2" key="1">
    <citation type="submission" date="2013-11" db="EMBL/GenBank/DDBJ databases">
        <title>Genome sequence of the fusiform rust pathogen reveals effectors for host alternation and coevolution with pine.</title>
        <authorList>
            <consortium name="DOE Joint Genome Institute"/>
            <person name="Smith K."/>
            <person name="Pendleton A."/>
            <person name="Kubisiak T."/>
            <person name="Anderson C."/>
            <person name="Salamov A."/>
            <person name="Aerts A."/>
            <person name="Riley R."/>
            <person name="Clum A."/>
            <person name="Lindquist E."/>
            <person name="Ence D."/>
            <person name="Campbell M."/>
            <person name="Kronenberg Z."/>
            <person name="Feau N."/>
            <person name="Dhillon B."/>
            <person name="Hamelin R."/>
            <person name="Burleigh J."/>
            <person name="Smith J."/>
            <person name="Yandell M."/>
            <person name="Nelson C."/>
            <person name="Grigoriev I."/>
            <person name="Davis J."/>
        </authorList>
    </citation>
    <scope>NUCLEOTIDE SEQUENCE</scope>
    <source>
        <strain evidence="2">G11</strain>
    </source>
</reference>
<dbReference type="PANTHER" id="PTHR33096">
    <property type="entry name" value="CXC2 DOMAIN-CONTAINING PROTEIN"/>
    <property type="match status" value="1"/>
</dbReference>
<evidence type="ECO:0000313" key="3">
    <source>
        <dbReference type="Proteomes" id="UP000886653"/>
    </source>
</evidence>
<dbReference type="InterPro" id="IPR041320">
    <property type="entry name" value="CxC1"/>
</dbReference>
<comment type="caution">
    <text evidence="2">The sequence shown here is derived from an EMBL/GenBank/DDBJ whole genome shotgun (WGS) entry which is preliminary data.</text>
</comment>
<dbReference type="EMBL" id="MU167256">
    <property type="protein sequence ID" value="KAG0146800.1"/>
    <property type="molecule type" value="Genomic_DNA"/>
</dbReference>
<proteinExistence type="predicted"/>
<protein>
    <recommendedName>
        <fullName evidence="1">CxC1-like cysteine cluster associated with KDZ transposases domain-containing protein</fullName>
    </recommendedName>
</protein>
<gene>
    <name evidence="2" type="ORF">CROQUDRAFT_43839</name>
</gene>
<keyword evidence="3" id="KW-1185">Reference proteome</keyword>
<sequence>MHNAERHKKTQDCWASLENSLLATYLKLLHKTLNWTSQESYTDVVICCLKVNMPCTTHTQAVDLIDLTGCQCKKITFCLCCPDPIHLLHLGYLPGSPQHPCTGFLIQLVQFYNIFWKISTLSPINFIKSVMHHLHSHSHSFLNSKTHELQDQNLSGPFKACITAFQKLQDNQQ</sequence>
<dbReference type="PANTHER" id="PTHR33096:SF1">
    <property type="entry name" value="CXC1-LIKE CYSTEINE CLUSTER ASSOCIATED WITH KDZ TRANSPOSASES DOMAIN-CONTAINING PROTEIN"/>
    <property type="match status" value="1"/>
</dbReference>
<dbReference type="Proteomes" id="UP000886653">
    <property type="component" value="Unassembled WGS sequence"/>
</dbReference>
<dbReference type="AlphaFoldDB" id="A0A9P6TCL8"/>
<name>A0A9P6TCL8_9BASI</name>
<accession>A0A9P6TCL8</accession>
<dbReference type="Pfam" id="PF18802">
    <property type="entry name" value="CxC1"/>
    <property type="match status" value="1"/>
</dbReference>
<evidence type="ECO:0000313" key="2">
    <source>
        <dbReference type="EMBL" id="KAG0146800.1"/>
    </source>
</evidence>